<dbReference type="PROSITE" id="PS51186">
    <property type="entry name" value="GNAT"/>
    <property type="match status" value="1"/>
</dbReference>
<reference evidence="2 3" key="1">
    <citation type="submission" date="2019-02" db="EMBL/GenBank/DDBJ databases">
        <title>Bacterial novel species Emticicia sp. 17J42-9 isolated from soil.</title>
        <authorList>
            <person name="Jung H.-Y."/>
        </authorList>
    </citation>
    <scope>NUCLEOTIDE SEQUENCE [LARGE SCALE GENOMIC DNA]</scope>
    <source>
        <strain evidence="2 3">17J42-9</strain>
    </source>
</reference>
<dbReference type="Pfam" id="PF13302">
    <property type="entry name" value="Acetyltransf_3"/>
    <property type="match status" value="1"/>
</dbReference>
<protein>
    <submittedName>
        <fullName evidence="2">N-acetyltransferase</fullName>
    </submittedName>
</protein>
<dbReference type="PANTHER" id="PTHR43415">
    <property type="entry name" value="SPERMIDINE N(1)-ACETYLTRANSFERASE"/>
    <property type="match status" value="1"/>
</dbReference>
<feature type="domain" description="N-acetyltransferase" evidence="1">
    <location>
        <begin position="6"/>
        <end position="178"/>
    </location>
</feature>
<comment type="caution">
    <text evidence="2">The sequence shown here is derived from an EMBL/GenBank/DDBJ whole genome shotgun (WGS) entry which is preliminary data.</text>
</comment>
<evidence type="ECO:0000313" key="2">
    <source>
        <dbReference type="EMBL" id="RYU94536.1"/>
    </source>
</evidence>
<dbReference type="SUPFAM" id="SSF55729">
    <property type="entry name" value="Acyl-CoA N-acyltransferases (Nat)"/>
    <property type="match status" value="1"/>
</dbReference>
<keyword evidence="2" id="KW-0808">Transferase</keyword>
<dbReference type="Proteomes" id="UP000293162">
    <property type="component" value="Unassembled WGS sequence"/>
</dbReference>
<accession>A0A4Q5LXF9</accession>
<keyword evidence="3" id="KW-1185">Reference proteome</keyword>
<organism evidence="2 3">
    <name type="scientific">Emticicia agri</name>
    <dbReference type="NCBI Taxonomy" id="2492393"/>
    <lineage>
        <taxon>Bacteria</taxon>
        <taxon>Pseudomonadati</taxon>
        <taxon>Bacteroidota</taxon>
        <taxon>Cytophagia</taxon>
        <taxon>Cytophagales</taxon>
        <taxon>Leadbetterellaceae</taxon>
        <taxon>Emticicia</taxon>
    </lineage>
</organism>
<dbReference type="InterPro" id="IPR016181">
    <property type="entry name" value="Acyl_CoA_acyltransferase"/>
</dbReference>
<dbReference type="Gene3D" id="3.40.630.30">
    <property type="match status" value="1"/>
</dbReference>
<proteinExistence type="predicted"/>
<name>A0A4Q5LXF9_9BACT</name>
<dbReference type="AlphaFoldDB" id="A0A4Q5LXF9"/>
<evidence type="ECO:0000313" key="3">
    <source>
        <dbReference type="Proteomes" id="UP000293162"/>
    </source>
</evidence>
<dbReference type="GO" id="GO:0016747">
    <property type="term" value="F:acyltransferase activity, transferring groups other than amino-acyl groups"/>
    <property type="evidence" value="ECO:0007669"/>
    <property type="project" value="InterPro"/>
</dbReference>
<dbReference type="RefSeq" id="WP_130022310.1">
    <property type="nucleotide sequence ID" value="NZ_SEWF01000024.1"/>
</dbReference>
<gene>
    <name evidence="2" type="ORF">EWM59_16385</name>
</gene>
<evidence type="ECO:0000259" key="1">
    <source>
        <dbReference type="PROSITE" id="PS51186"/>
    </source>
</evidence>
<dbReference type="InterPro" id="IPR000182">
    <property type="entry name" value="GNAT_dom"/>
</dbReference>
<sequence length="178" mass="20275">MQGELVKLRPATLQDRRQIFEWLTQSDLTPSMLGPPHFPENPAPTWEEFINDYYDYFFDGSQPESGRCFIIQSGNTPIGQVNYNDIEEDKSGVRYTELDIWLAGREYTNKGYGTDALKTLCNFLHKDLGCKKFIIAPARQNIGAVKAYQKAGFAETTVPPLHFVPDYADTIVMIKKID</sequence>
<dbReference type="OrthoDB" id="9795206at2"/>
<dbReference type="PANTHER" id="PTHR43415:SF3">
    <property type="entry name" value="GNAT-FAMILY ACETYLTRANSFERASE"/>
    <property type="match status" value="1"/>
</dbReference>
<dbReference type="EMBL" id="SEWF01000024">
    <property type="protein sequence ID" value="RYU94536.1"/>
    <property type="molecule type" value="Genomic_DNA"/>
</dbReference>